<protein>
    <recommendedName>
        <fullName evidence="4">LysM domain-containing protein</fullName>
    </recommendedName>
</protein>
<dbReference type="AlphaFoldDB" id="A0AAV7M2X6"/>
<proteinExistence type="predicted"/>
<accession>A0AAV7M2X6</accession>
<name>A0AAV7M2X6_PLEWA</name>
<evidence type="ECO:0000313" key="3">
    <source>
        <dbReference type="Proteomes" id="UP001066276"/>
    </source>
</evidence>
<comment type="caution">
    <text evidence="2">The sequence shown here is derived from an EMBL/GenBank/DDBJ whole genome shotgun (WGS) entry which is preliminary data.</text>
</comment>
<sequence>MAGVWAYEAGGVQDLAKRNGAVPGDPLIQRGMVIPVGKPFSGMSAGETLEESGEKGSAPSRRRGGLEEWVRGG</sequence>
<dbReference type="EMBL" id="JANPWB010000014">
    <property type="protein sequence ID" value="KAJ1096213.1"/>
    <property type="molecule type" value="Genomic_DNA"/>
</dbReference>
<organism evidence="2 3">
    <name type="scientific">Pleurodeles waltl</name>
    <name type="common">Iberian ribbed newt</name>
    <dbReference type="NCBI Taxonomy" id="8319"/>
    <lineage>
        <taxon>Eukaryota</taxon>
        <taxon>Metazoa</taxon>
        <taxon>Chordata</taxon>
        <taxon>Craniata</taxon>
        <taxon>Vertebrata</taxon>
        <taxon>Euteleostomi</taxon>
        <taxon>Amphibia</taxon>
        <taxon>Batrachia</taxon>
        <taxon>Caudata</taxon>
        <taxon>Salamandroidea</taxon>
        <taxon>Salamandridae</taxon>
        <taxon>Pleurodelinae</taxon>
        <taxon>Pleurodeles</taxon>
    </lineage>
</organism>
<evidence type="ECO:0008006" key="4">
    <source>
        <dbReference type="Google" id="ProtNLM"/>
    </source>
</evidence>
<evidence type="ECO:0000256" key="1">
    <source>
        <dbReference type="SAM" id="MobiDB-lite"/>
    </source>
</evidence>
<feature type="region of interest" description="Disordered" evidence="1">
    <location>
        <begin position="39"/>
        <end position="73"/>
    </location>
</feature>
<keyword evidence="3" id="KW-1185">Reference proteome</keyword>
<dbReference type="Proteomes" id="UP001066276">
    <property type="component" value="Chromosome 10"/>
</dbReference>
<reference evidence="2" key="1">
    <citation type="journal article" date="2022" name="bioRxiv">
        <title>Sequencing and chromosome-scale assembly of the giantPleurodeles waltlgenome.</title>
        <authorList>
            <person name="Brown T."/>
            <person name="Elewa A."/>
            <person name="Iarovenko S."/>
            <person name="Subramanian E."/>
            <person name="Araus A.J."/>
            <person name="Petzold A."/>
            <person name="Susuki M."/>
            <person name="Suzuki K.-i.T."/>
            <person name="Hayashi T."/>
            <person name="Toyoda A."/>
            <person name="Oliveira C."/>
            <person name="Osipova E."/>
            <person name="Leigh N.D."/>
            <person name="Simon A."/>
            <person name="Yun M.H."/>
        </authorList>
    </citation>
    <scope>NUCLEOTIDE SEQUENCE</scope>
    <source>
        <strain evidence="2">20211129_DDA</strain>
        <tissue evidence="2">Liver</tissue>
    </source>
</reference>
<feature type="compositionally biased region" description="Basic and acidic residues" evidence="1">
    <location>
        <begin position="64"/>
        <end position="73"/>
    </location>
</feature>
<evidence type="ECO:0000313" key="2">
    <source>
        <dbReference type="EMBL" id="KAJ1096213.1"/>
    </source>
</evidence>
<gene>
    <name evidence="2" type="ORF">NDU88_001357</name>
</gene>